<keyword evidence="2" id="KW-0812">Transmembrane</keyword>
<organism evidence="3 4">
    <name type="scientific">Imshaugia aleurites</name>
    <dbReference type="NCBI Taxonomy" id="172621"/>
    <lineage>
        <taxon>Eukaryota</taxon>
        <taxon>Fungi</taxon>
        <taxon>Dikarya</taxon>
        <taxon>Ascomycota</taxon>
        <taxon>Pezizomycotina</taxon>
        <taxon>Lecanoromycetes</taxon>
        <taxon>OSLEUM clade</taxon>
        <taxon>Lecanoromycetidae</taxon>
        <taxon>Lecanorales</taxon>
        <taxon>Lecanorineae</taxon>
        <taxon>Parmeliaceae</taxon>
        <taxon>Imshaugia</taxon>
    </lineage>
</organism>
<dbReference type="Proteomes" id="UP000664534">
    <property type="component" value="Unassembled WGS sequence"/>
</dbReference>
<accession>A0A8H3FGZ5</accession>
<sequence>MSASTQYVLNSFEDVVGTGAASTSIDDIQENSTIDCNPLASGSATCTTTYTDDEDNTSMTANVESSLYSVIFTVAAGYTAASSTVSTTATPSPTPSAPTAKPTSTSTSTSTASTNPTLSPSAKLGIGLGVPLGACAFAALALLLYRHGKHKERSRMSQMGNLAPPGGFVVGSEGKRVAEAGQTMGRQPPVYSMEMQG</sequence>
<feature type="region of interest" description="Disordered" evidence="1">
    <location>
        <begin position="83"/>
        <end position="117"/>
    </location>
</feature>
<evidence type="ECO:0000256" key="2">
    <source>
        <dbReference type="SAM" id="Phobius"/>
    </source>
</evidence>
<keyword evidence="2" id="KW-1133">Transmembrane helix</keyword>
<dbReference type="AlphaFoldDB" id="A0A8H3FGZ5"/>
<evidence type="ECO:0000313" key="3">
    <source>
        <dbReference type="EMBL" id="CAF9920706.1"/>
    </source>
</evidence>
<feature type="transmembrane region" description="Helical" evidence="2">
    <location>
        <begin position="124"/>
        <end position="145"/>
    </location>
</feature>
<proteinExistence type="predicted"/>
<comment type="caution">
    <text evidence="3">The sequence shown here is derived from an EMBL/GenBank/DDBJ whole genome shotgun (WGS) entry which is preliminary data.</text>
</comment>
<reference evidence="3" key="1">
    <citation type="submission" date="2021-03" db="EMBL/GenBank/DDBJ databases">
        <authorList>
            <person name="Tagirdzhanova G."/>
        </authorList>
    </citation>
    <scope>NUCLEOTIDE SEQUENCE</scope>
</reference>
<protein>
    <recommendedName>
        <fullName evidence="5">Mid2 domain-containing protein</fullName>
    </recommendedName>
</protein>
<evidence type="ECO:0000313" key="4">
    <source>
        <dbReference type="Proteomes" id="UP000664534"/>
    </source>
</evidence>
<dbReference type="OrthoDB" id="5424555at2759"/>
<gene>
    <name evidence="3" type="ORF">IMSHALPRED_004980</name>
</gene>
<keyword evidence="2" id="KW-0472">Membrane</keyword>
<name>A0A8H3FGZ5_9LECA</name>
<evidence type="ECO:0008006" key="5">
    <source>
        <dbReference type="Google" id="ProtNLM"/>
    </source>
</evidence>
<keyword evidence="4" id="KW-1185">Reference proteome</keyword>
<evidence type="ECO:0000256" key="1">
    <source>
        <dbReference type="SAM" id="MobiDB-lite"/>
    </source>
</evidence>
<dbReference type="EMBL" id="CAJPDT010000026">
    <property type="protein sequence ID" value="CAF9920706.1"/>
    <property type="molecule type" value="Genomic_DNA"/>
</dbReference>